<dbReference type="EMBL" id="JANIBK010000053">
    <property type="protein sequence ID" value="MCQ8129054.1"/>
    <property type="molecule type" value="Genomic_DNA"/>
</dbReference>
<keyword evidence="2 7" id="KW-0812">Transmembrane</keyword>
<sequence length="656" mass="71781">MKIQQISKLVTLSLVLVLMSFGVAVSWSLNHLNQAFKMVEFFGQQKDRIYNDINQPVYAYLYSGDTLLLSNLERNLDRLKDSLQANDALSDTVKNALAQMLNEIRQTALPKLAAAGKLANPQLLLLNNEKQVSAHLQTLLDYVERAGSAPADRRHAYLLLVGQAQSALQGLSGMRQRYFSESGPGKPDSMQNYLRQLNASATALQQLPLLGVMQTQTNDEAMFTLGDSGPRAEAEDMALEPLAEIHSLLQRYQKDLDIAGNIVANKIDTQADINRQMQVFNQKLQTLQSEINGEYQYYETLLYGIMAACMLLIVLASGLMLAIKQHLALIISHVTDYVDKLANGDLSASIALASKVSEIKQLETSLKKLHDYFKLLIGNIDGEISTLANFGGNIEQVARNLNNIIADQRQATEMAARQMNELSLSFKAVAANAAESQTSTTAAQNLIEQGVDHIGHTNRQVADLARVIDNTAEALLQLQRDAKAIESVLGMIQGFAEQTNLLALNAAIEAARAGEHGRGFAVVADEVRNLAGNTAQSANQIQALVEKLGKATHSTVELMTDQQKAADQTTQAMQQVDAIFNGIKQSMELTYRKSARIAEATVEQLQMTEQLAHNFENTAELSRQTTAAAQTNIVSASSLAGVCDNLRQLIVKFKLA</sequence>
<dbReference type="CDD" id="cd11386">
    <property type="entry name" value="MCP_signal"/>
    <property type="match status" value="1"/>
</dbReference>
<dbReference type="SMART" id="SM00283">
    <property type="entry name" value="MA"/>
    <property type="match status" value="1"/>
</dbReference>
<evidence type="ECO:0000256" key="6">
    <source>
        <dbReference type="PROSITE-ProRule" id="PRU00284"/>
    </source>
</evidence>
<evidence type="ECO:0000256" key="7">
    <source>
        <dbReference type="SAM" id="Phobius"/>
    </source>
</evidence>
<reference evidence="9 10" key="1">
    <citation type="submission" date="2022-07" db="EMBL/GenBank/DDBJ databases">
        <title>Methylomonas rivi sp. nov., Methylomonas rosea sp. nov., Methylomonas aureus sp. nov. and Methylomonas subterranea sp. nov., four novel methanotrophs isolated from a freshwater creek and the deep terrestrial subsurface.</title>
        <authorList>
            <person name="Abin C."/>
            <person name="Sankaranarayanan K."/>
            <person name="Garner C."/>
            <person name="Sindelar R."/>
            <person name="Kotary K."/>
            <person name="Garner R."/>
            <person name="Barclay S."/>
            <person name="Lawson P."/>
            <person name="Krumholz L."/>
        </authorList>
    </citation>
    <scope>NUCLEOTIDE SEQUENCE [LARGE SCALE GENOMIC DNA]</scope>
    <source>
        <strain evidence="9 10">WSC-6</strain>
    </source>
</reference>
<evidence type="ECO:0000256" key="1">
    <source>
        <dbReference type="ARBA" id="ARBA00004141"/>
    </source>
</evidence>
<accession>A0ABT1U5C5</accession>
<evidence type="ECO:0000259" key="8">
    <source>
        <dbReference type="PROSITE" id="PS50111"/>
    </source>
</evidence>
<protein>
    <submittedName>
        <fullName evidence="9">Methyl-accepting chemotaxis protein</fullName>
    </submittedName>
</protein>
<proteinExistence type="predicted"/>
<gene>
    <name evidence="9" type="ORF">NP596_11360</name>
</gene>
<dbReference type="RefSeq" id="WP_256615472.1">
    <property type="nucleotide sequence ID" value="NZ_JANIBK010000053.1"/>
</dbReference>
<dbReference type="Proteomes" id="UP001524586">
    <property type="component" value="Unassembled WGS sequence"/>
</dbReference>
<feature type="transmembrane region" description="Helical" evidence="7">
    <location>
        <begin position="301"/>
        <end position="323"/>
    </location>
</feature>
<evidence type="ECO:0000256" key="4">
    <source>
        <dbReference type="ARBA" id="ARBA00023136"/>
    </source>
</evidence>
<dbReference type="Gene3D" id="1.10.287.950">
    <property type="entry name" value="Methyl-accepting chemotaxis protein"/>
    <property type="match status" value="1"/>
</dbReference>
<evidence type="ECO:0000313" key="10">
    <source>
        <dbReference type="Proteomes" id="UP001524586"/>
    </source>
</evidence>
<comment type="caution">
    <text evidence="9">The sequence shown here is derived from an EMBL/GenBank/DDBJ whole genome shotgun (WGS) entry which is preliminary data.</text>
</comment>
<name>A0ABT1U5C5_9GAMM</name>
<organism evidence="9 10">
    <name type="scientific">Methylomonas rivi</name>
    <dbReference type="NCBI Taxonomy" id="2952226"/>
    <lineage>
        <taxon>Bacteria</taxon>
        <taxon>Pseudomonadati</taxon>
        <taxon>Pseudomonadota</taxon>
        <taxon>Gammaproteobacteria</taxon>
        <taxon>Methylococcales</taxon>
        <taxon>Methylococcaceae</taxon>
        <taxon>Methylomonas</taxon>
    </lineage>
</organism>
<keyword evidence="10" id="KW-1185">Reference proteome</keyword>
<feature type="domain" description="Methyl-accepting transducer" evidence="8">
    <location>
        <begin position="383"/>
        <end position="619"/>
    </location>
</feature>
<dbReference type="PANTHER" id="PTHR32089:SF119">
    <property type="entry name" value="METHYL-ACCEPTING CHEMOTAXIS PROTEIN CTPL"/>
    <property type="match status" value="1"/>
</dbReference>
<evidence type="ECO:0000256" key="3">
    <source>
        <dbReference type="ARBA" id="ARBA00022989"/>
    </source>
</evidence>
<dbReference type="PROSITE" id="PS50111">
    <property type="entry name" value="CHEMOTAXIS_TRANSDUC_2"/>
    <property type="match status" value="1"/>
</dbReference>
<dbReference type="SUPFAM" id="SSF58104">
    <property type="entry name" value="Methyl-accepting chemotaxis protein (MCP) signaling domain"/>
    <property type="match status" value="1"/>
</dbReference>
<evidence type="ECO:0000313" key="9">
    <source>
        <dbReference type="EMBL" id="MCQ8129054.1"/>
    </source>
</evidence>
<dbReference type="Pfam" id="PF00015">
    <property type="entry name" value="MCPsignal"/>
    <property type="match status" value="1"/>
</dbReference>
<keyword evidence="3 7" id="KW-1133">Transmembrane helix</keyword>
<dbReference type="InterPro" id="IPR004089">
    <property type="entry name" value="MCPsignal_dom"/>
</dbReference>
<evidence type="ECO:0000256" key="2">
    <source>
        <dbReference type="ARBA" id="ARBA00022692"/>
    </source>
</evidence>
<comment type="subcellular location">
    <subcellularLocation>
        <location evidence="1">Membrane</location>
        <topology evidence="1">Multi-pass membrane protein</topology>
    </subcellularLocation>
</comment>
<dbReference type="PANTHER" id="PTHR32089">
    <property type="entry name" value="METHYL-ACCEPTING CHEMOTAXIS PROTEIN MCPB"/>
    <property type="match status" value="1"/>
</dbReference>
<evidence type="ECO:0000256" key="5">
    <source>
        <dbReference type="ARBA" id="ARBA00023224"/>
    </source>
</evidence>
<keyword evidence="5 6" id="KW-0807">Transducer</keyword>
<keyword evidence="4 7" id="KW-0472">Membrane</keyword>